<dbReference type="AlphaFoldDB" id="A0A284S781"/>
<gene>
    <name evidence="1" type="ORF">ARMOST_20398</name>
</gene>
<keyword evidence="2" id="KW-1185">Reference proteome</keyword>
<evidence type="ECO:0000313" key="2">
    <source>
        <dbReference type="Proteomes" id="UP000219338"/>
    </source>
</evidence>
<dbReference type="Proteomes" id="UP000219338">
    <property type="component" value="Unassembled WGS sequence"/>
</dbReference>
<dbReference type="EMBL" id="FUEG01000038">
    <property type="protein sequence ID" value="SJL16868.1"/>
    <property type="molecule type" value="Genomic_DNA"/>
</dbReference>
<proteinExistence type="predicted"/>
<protein>
    <submittedName>
        <fullName evidence="1">Uncharacterized protein</fullName>
    </submittedName>
</protein>
<accession>A0A284S781</accession>
<sequence>MESDQMELTMQCGSRSIVQARLPGYWRLDCLLGTDTCCPSTLATRVTFEYQMRVVPYVGVSSKVYVGLFLVFELRT</sequence>
<organism evidence="1 2">
    <name type="scientific">Armillaria ostoyae</name>
    <name type="common">Armillaria root rot fungus</name>
    <dbReference type="NCBI Taxonomy" id="47428"/>
    <lineage>
        <taxon>Eukaryota</taxon>
        <taxon>Fungi</taxon>
        <taxon>Dikarya</taxon>
        <taxon>Basidiomycota</taxon>
        <taxon>Agaricomycotina</taxon>
        <taxon>Agaricomycetes</taxon>
        <taxon>Agaricomycetidae</taxon>
        <taxon>Agaricales</taxon>
        <taxon>Marasmiineae</taxon>
        <taxon>Physalacriaceae</taxon>
        <taxon>Armillaria</taxon>
    </lineage>
</organism>
<evidence type="ECO:0000313" key="1">
    <source>
        <dbReference type="EMBL" id="SJL16868.1"/>
    </source>
</evidence>
<reference evidence="2" key="1">
    <citation type="journal article" date="2017" name="Nat. Ecol. Evol.">
        <title>Genome expansion and lineage-specific genetic innovations in the forest pathogenic fungi Armillaria.</title>
        <authorList>
            <person name="Sipos G."/>
            <person name="Prasanna A.N."/>
            <person name="Walter M.C."/>
            <person name="O'Connor E."/>
            <person name="Balint B."/>
            <person name="Krizsan K."/>
            <person name="Kiss B."/>
            <person name="Hess J."/>
            <person name="Varga T."/>
            <person name="Slot J."/>
            <person name="Riley R."/>
            <person name="Boka B."/>
            <person name="Rigling D."/>
            <person name="Barry K."/>
            <person name="Lee J."/>
            <person name="Mihaltcheva S."/>
            <person name="LaButti K."/>
            <person name="Lipzen A."/>
            <person name="Waldron R."/>
            <person name="Moloney N.M."/>
            <person name="Sperisen C."/>
            <person name="Kredics L."/>
            <person name="Vagvoelgyi C."/>
            <person name="Patrignani A."/>
            <person name="Fitzpatrick D."/>
            <person name="Nagy I."/>
            <person name="Doyle S."/>
            <person name="Anderson J.B."/>
            <person name="Grigoriev I.V."/>
            <person name="Gueldener U."/>
            <person name="Muensterkoetter M."/>
            <person name="Nagy L.G."/>
        </authorList>
    </citation>
    <scope>NUCLEOTIDE SEQUENCE [LARGE SCALE GENOMIC DNA]</scope>
    <source>
        <strain evidence="2">C18/9</strain>
    </source>
</reference>
<name>A0A284S781_ARMOS</name>